<dbReference type="EMBL" id="GL890840">
    <property type="protein sequence ID" value="EGJ34045.1"/>
    <property type="molecule type" value="Genomic_DNA"/>
</dbReference>
<evidence type="ECO:0000313" key="2">
    <source>
        <dbReference type="EMBL" id="EGJ34045.1"/>
    </source>
</evidence>
<reference evidence="3" key="1">
    <citation type="journal article" date="2011" name="Proc. Natl. Acad. Sci. U.S.A.">
        <title>Genomic insights into the physiology and ecology of the marine filamentous cyanobacterium Lyngbya majuscula.</title>
        <authorList>
            <person name="Jones A.C."/>
            <person name="Monroe E.A."/>
            <person name="Podell S."/>
            <person name="Hess W.R."/>
            <person name="Klages S."/>
            <person name="Esquenazi E."/>
            <person name="Niessen S."/>
            <person name="Hoover H."/>
            <person name="Rothmann M."/>
            <person name="Lasken R.S."/>
            <person name="Yates J.R.III."/>
            <person name="Reinhardt R."/>
            <person name="Kube M."/>
            <person name="Burkart M.D."/>
            <person name="Allen E.E."/>
            <person name="Dorrestein P.C."/>
            <person name="Gerwick W.H."/>
            <person name="Gerwick L."/>
        </authorList>
    </citation>
    <scope>NUCLEOTIDE SEQUENCE [LARGE SCALE GENOMIC DNA]</scope>
    <source>
        <strain evidence="3">3L</strain>
    </source>
</reference>
<dbReference type="HOGENOM" id="CLU_1568978_0_0_3"/>
<dbReference type="Proteomes" id="UP000003959">
    <property type="component" value="Unassembled WGS sequence"/>
</dbReference>
<protein>
    <submittedName>
        <fullName evidence="2">Putative transposase</fullName>
    </submittedName>
</protein>
<gene>
    <name evidence="2" type="ORF">LYNGBM3L_23110</name>
</gene>
<keyword evidence="3" id="KW-1185">Reference proteome</keyword>
<feature type="region of interest" description="Disordered" evidence="1">
    <location>
        <begin position="101"/>
        <end position="170"/>
    </location>
</feature>
<feature type="compositionally biased region" description="Basic and acidic residues" evidence="1">
    <location>
        <begin position="101"/>
        <end position="112"/>
    </location>
</feature>
<dbReference type="eggNOG" id="COG0675">
    <property type="taxonomic scope" value="Bacteria"/>
</dbReference>
<evidence type="ECO:0000256" key="1">
    <source>
        <dbReference type="SAM" id="MobiDB-lite"/>
    </source>
</evidence>
<dbReference type="AlphaFoldDB" id="F4XMY6"/>
<evidence type="ECO:0000313" key="3">
    <source>
        <dbReference type="Proteomes" id="UP000003959"/>
    </source>
</evidence>
<proteinExistence type="predicted"/>
<organism evidence="2 3">
    <name type="scientific">Moorena producens 3L</name>
    <dbReference type="NCBI Taxonomy" id="489825"/>
    <lineage>
        <taxon>Bacteria</taxon>
        <taxon>Bacillati</taxon>
        <taxon>Cyanobacteriota</taxon>
        <taxon>Cyanophyceae</taxon>
        <taxon>Coleofasciculales</taxon>
        <taxon>Coleofasciculaceae</taxon>
        <taxon>Moorena</taxon>
    </lineage>
</organism>
<accession>F4XMY6</accession>
<sequence>MIILEFKAYGKNSQYSAINEAIRTVKFVRNSCLRLWIDNKGITKYDLNKYCRVLAKNFSFANELNSTARQAAAERAWSSIGRRPRYANARFYETARRKYLERKGSPDSRSIVDRSNTSSQDGKYPLTKSRSRSVGFAESRSLTRKELGSSNSKVSGTYGVSIRNKSSELG</sequence>
<name>F4XMY6_9CYAN</name>